<dbReference type="GO" id="GO:0000287">
    <property type="term" value="F:magnesium ion binding"/>
    <property type="evidence" value="ECO:0007669"/>
    <property type="project" value="UniProtKB-UniRule"/>
</dbReference>
<dbReference type="SFLD" id="SFLDS00029">
    <property type="entry name" value="Radical_SAM"/>
    <property type="match status" value="1"/>
</dbReference>
<keyword evidence="8" id="KW-0671">Queuosine biosynthesis</keyword>
<dbReference type="GO" id="GO:0051539">
    <property type="term" value="F:4 iron, 4 sulfur cluster binding"/>
    <property type="evidence" value="ECO:0007669"/>
    <property type="project" value="UniProtKB-UniRule"/>
</dbReference>
<keyword evidence="5 8" id="KW-0408">Iron</keyword>
<protein>
    <recommendedName>
        <fullName evidence="8">7-carboxy-7-deazaguanine synthase</fullName>
        <shortName evidence="8">CDG synthase</shortName>
        <ecNumber evidence="8">4.3.99.3</ecNumber>
    </recommendedName>
    <alternativeName>
        <fullName evidence="8">Queuosine biosynthesis protein QueE</fullName>
    </alternativeName>
</protein>
<feature type="binding site" evidence="8">
    <location>
        <position position="40"/>
    </location>
    <ligand>
        <name>[4Fe-4S] cluster</name>
        <dbReference type="ChEBI" id="CHEBI:49883"/>
        <note>4Fe-4S-S-AdoMet</note>
    </ligand>
</feature>
<name>A9BDE0_PROM4</name>
<comment type="pathway">
    <text evidence="8">Purine metabolism; 7-cyano-7-deazaguanine biosynthesis.</text>
</comment>
<dbReference type="RefSeq" id="WP_012196373.1">
    <property type="nucleotide sequence ID" value="NC_009976.1"/>
</dbReference>
<dbReference type="KEGG" id="pmj:P9211_18221"/>
<dbReference type="InterPro" id="IPR007197">
    <property type="entry name" value="rSAM"/>
</dbReference>
<dbReference type="AlphaFoldDB" id="A9BDE0"/>
<dbReference type="GO" id="GO:1904047">
    <property type="term" value="F:S-adenosyl-L-methionine binding"/>
    <property type="evidence" value="ECO:0007669"/>
    <property type="project" value="UniProtKB-UniRule"/>
</dbReference>
<evidence type="ECO:0000256" key="8">
    <source>
        <dbReference type="HAMAP-Rule" id="MF_00917"/>
    </source>
</evidence>
<dbReference type="PROSITE" id="PS51918">
    <property type="entry name" value="RADICAL_SAM"/>
    <property type="match status" value="1"/>
</dbReference>
<organism evidence="10 11">
    <name type="scientific">Prochlorococcus marinus (strain MIT 9211)</name>
    <dbReference type="NCBI Taxonomy" id="93059"/>
    <lineage>
        <taxon>Bacteria</taxon>
        <taxon>Bacillati</taxon>
        <taxon>Cyanobacteriota</taxon>
        <taxon>Cyanophyceae</taxon>
        <taxon>Synechococcales</taxon>
        <taxon>Prochlorococcaceae</taxon>
        <taxon>Prochlorococcus</taxon>
    </lineage>
</organism>
<comment type="similarity">
    <text evidence="8">Belongs to the radical SAM superfamily. 7-carboxy-7-deazaguanine synthase family.</text>
</comment>
<evidence type="ECO:0000256" key="3">
    <source>
        <dbReference type="ARBA" id="ARBA00022723"/>
    </source>
</evidence>
<keyword evidence="2 8" id="KW-0949">S-adenosyl-L-methionine</keyword>
<sequence length="226" mass="25196">MATTLPVVESFHSIQGEGAHAGRSAFFIRLAQCNVGCEWCDTKESWSSISHPKKTIDSLVQETTIAKSKGASFLVITGGEPLHHNLNPLCNAIKNNINSCGDNAIPIHLETSGVHHMSGAPDWITLSPKRHFPPKEELLEACQEIKVIIHSKEDILFAEEMAHRSIHAKKNAYKSRVSTKQSLIKPLLFLQPGWGHSMGQKLAIEYVIKNPQWRLSLQTHKWLAID</sequence>
<feature type="binding site" evidence="8">
    <location>
        <begin position="127"/>
        <end position="129"/>
    </location>
    <ligand>
        <name>S-adenosyl-L-methionine</name>
        <dbReference type="ChEBI" id="CHEBI:59789"/>
    </ligand>
</feature>
<dbReference type="PANTHER" id="PTHR42836:SF1">
    <property type="entry name" value="7-CARBOXY-7-DEAZAGUANINE SYNTHASE"/>
    <property type="match status" value="1"/>
</dbReference>
<evidence type="ECO:0000256" key="1">
    <source>
        <dbReference type="ARBA" id="ARBA00022485"/>
    </source>
</evidence>
<feature type="binding site" evidence="8">
    <location>
        <position position="33"/>
    </location>
    <ligand>
        <name>[4Fe-4S] cluster</name>
        <dbReference type="ChEBI" id="CHEBI:49883"/>
        <note>4Fe-4S-S-AdoMet</note>
    </ligand>
</feature>
<feature type="binding site" evidence="8">
    <location>
        <position position="29"/>
    </location>
    <ligand>
        <name>substrate</name>
    </ligand>
</feature>
<dbReference type="GO" id="GO:0008616">
    <property type="term" value="P:tRNA queuosine(34) biosynthetic process"/>
    <property type="evidence" value="ECO:0007669"/>
    <property type="project" value="UniProtKB-UniRule"/>
</dbReference>
<feature type="binding site" evidence="8">
    <location>
        <position position="42"/>
    </location>
    <ligand>
        <name>Mg(2+)</name>
        <dbReference type="ChEBI" id="CHEBI:18420"/>
    </ligand>
</feature>
<keyword evidence="3 8" id="KW-0479">Metal-binding</keyword>
<feature type="binding site" evidence="8">
    <location>
        <position position="79"/>
    </location>
    <ligand>
        <name>S-adenosyl-L-methionine</name>
        <dbReference type="ChEBI" id="CHEBI:59789"/>
    </ligand>
</feature>
<keyword evidence="1 8" id="KW-0004">4Fe-4S</keyword>
<dbReference type="InterPro" id="IPR024924">
    <property type="entry name" value="7-CO-7-deazaguanine_synth-like"/>
</dbReference>
<dbReference type="HAMAP" id="MF_00917">
    <property type="entry name" value="QueE"/>
    <property type="match status" value="1"/>
</dbReference>
<dbReference type="UniPathway" id="UPA00391"/>
<comment type="catalytic activity">
    <reaction evidence="8">
        <text>6-carboxy-5,6,7,8-tetrahydropterin + H(+) = 7-carboxy-7-carbaguanine + NH4(+)</text>
        <dbReference type="Rhea" id="RHEA:27974"/>
        <dbReference type="ChEBI" id="CHEBI:15378"/>
        <dbReference type="ChEBI" id="CHEBI:28938"/>
        <dbReference type="ChEBI" id="CHEBI:61032"/>
        <dbReference type="ChEBI" id="CHEBI:61036"/>
        <dbReference type="EC" id="4.3.99.3"/>
    </reaction>
</comment>
<dbReference type="EMBL" id="CP000878">
    <property type="protein sequence ID" value="ABX09753.1"/>
    <property type="molecule type" value="Genomic_DNA"/>
</dbReference>
<dbReference type="STRING" id="93059.P9211_18221"/>
<comment type="cofactor">
    <cofactor evidence="8">
        <name>[4Fe-4S] cluster</name>
        <dbReference type="ChEBI" id="CHEBI:49883"/>
    </cofactor>
    <text evidence="8">Binds 1 [4Fe-4S] cluster. The cluster is coordinated with 3 cysteines and an exchangeable S-adenosyl-L-methionine.</text>
</comment>
<dbReference type="PANTHER" id="PTHR42836">
    <property type="entry name" value="7-CARBOXY-7-DEAZAGUANINE SYNTHASE"/>
    <property type="match status" value="1"/>
</dbReference>
<proteinExistence type="inferred from homology"/>
<dbReference type="Proteomes" id="UP000000788">
    <property type="component" value="Chromosome"/>
</dbReference>
<dbReference type="HOGENOM" id="CLU_066739_0_1_3"/>
<dbReference type="OrthoDB" id="9792276at2"/>
<feature type="binding site" evidence="8">
    <location>
        <begin position="14"/>
        <end position="16"/>
    </location>
    <ligand>
        <name>substrate</name>
    </ligand>
</feature>
<keyword evidence="7 8" id="KW-0456">Lyase</keyword>
<comment type="subunit">
    <text evidence="8">Homodimer.</text>
</comment>
<comment type="cofactor">
    <cofactor evidence="8">
        <name>Mg(2+)</name>
        <dbReference type="ChEBI" id="CHEBI:18420"/>
    </cofactor>
</comment>
<evidence type="ECO:0000256" key="6">
    <source>
        <dbReference type="ARBA" id="ARBA00023014"/>
    </source>
</evidence>
<dbReference type="GO" id="GO:0016840">
    <property type="term" value="F:carbon-nitrogen lyase activity"/>
    <property type="evidence" value="ECO:0007669"/>
    <property type="project" value="UniProtKB-UniRule"/>
</dbReference>
<evidence type="ECO:0000313" key="11">
    <source>
        <dbReference type="Proteomes" id="UP000000788"/>
    </source>
</evidence>
<feature type="binding site" evidence="8">
    <location>
        <begin position="39"/>
        <end position="41"/>
    </location>
    <ligand>
        <name>S-adenosyl-L-methionine</name>
        <dbReference type="ChEBI" id="CHEBI:59789"/>
    </ligand>
</feature>
<evidence type="ECO:0000259" key="9">
    <source>
        <dbReference type="PROSITE" id="PS51918"/>
    </source>
</evidence>
<evidence type="ECO:0000256" key="7">
    <source>
        <dbReference type="ARBA" id="ARBA00023239"/>
    </source>
</evidence>
<keyword evidence="6 8" id="KW-0411">Iron-sulfur</keyword>
<evidence type="ECO:0000313" key="10">
    <source>
        <dbReference type="EMBL" id="ABX09753.1"/>
    </source>
</evidence>
<dbReference type="EC" id="4.3.99.3" evidence="8"/>
<gene>
    <name evidence="10" type="primary">nrdG</name>
    <name evidence="8" type="synonym">queE</name>
    <name evidence="10" type="ordered locus">P9211_18221</name>
</gene>
<dbReference type="InterPro" id="IPR058240">
    <property type="entry name" value="rSAM_sf"/>
</dbReference>
<reference evidence="10 11" key="1">
    <citation type="journal article" date="2007" name="PLoS Genet.">
        <title>Patterns and implications of gene gain and loss in the evolution of Prochlorococcus.</title>
        <authorList>
            <person name="Kettler G.C."/>
            <person name="Martiny A.C."/>
            <person name="Huang K."/>
            <person name="Zucker J."/>
            <person name="Coleman M.L."/>
            <person name="Rodrigue S."/>
            <person name="Chen F."/>
            <person name="Lapidus A."/>
            <person name="Ferriera S."/>
            <person name="Johnson J."/>
            <person name="Steglich C."/>
            <person name="Church G.M."/>
            <person name="Richardson P."/>
            <person name="Chisholm S.W."/>
        </authorList>
    </citation>
    <scope>NUCLEOTIDE SEQUENCE [LARGE SCALE GENOMIC DNA]</scope>
    <source>
        <strain evidence="11">MIT 9211</strain>
    </source>
</reference>
<accession>A9BDE0</accession>
<keyword evidence="11" id="KW-1185">Reference proteome</keyword>
<comment type="caution">
    <text evidence="8">Lacks conserved residue(s) required for the propagation of feature annotation.</text>
</comment>
<feature type="binding site" evidence="8">
    <location>
        <position position="37"/>
    </location>
    <ligand>
        <name>[4Fe-4S] cluster</name>
        <dbReference type="ChEBI" id="CHEBI:49883"/>
        <note>4Fe-4S-S-AdoMet</note>
    </ligand>
</feature>
<dbReference type="InterPro" id="IPR013785">
    <property type="entry name" value="Aldolase_TIM"/>
</dbReference>
<comment type="function">
    <text evidence="8">Catalyzes the complex heterocyclic radical-mediated conversion of 6-carboxy-5,6,7,8-tetrahydropterin (CPH4) to 7-carboxy-7-deazaguanine (CDG), a step common to the biosynthetic pathways of all 7-deazapurine-containing compounds.</text>
</comment>
<dbReference type="Pfam" id="PF04055">
    <property type="entry name" value="Radical_SAM"/>
    <property type="match status" value="1"/>
</dbReference>
<dbReference type="eggNOG" id="COG0602">
    <property type="taxonomic scope" value="Bacteria"/>
</dbReference>
<feature type="binding site" evidence="8">
    <location>
        <position position="77"/>
    </location>
    <ligand>
        <name>substrate</name>
    </ligand>
</feature>
<dbReference type="PIRSF" id="PIRSF000370">
    <property type="entry name" value="QueE"/>
    <property type="match status" value="1"/>
</dbReference>
<keyword evidence="4 8" id="KW-0460">Magnesium</keyword>
<feature type="domain" description="Radical SAM core" evidence="9">
    <location>
        <begin position="20"/>
        <end position="226"/>
    </location>
</feature>
<dbReference type="Gene3D" id="3.20.20.70">
    <property type="entry name" value="Aldolase class I"/>
    <property type="match status" value="1"/>
</dbReference>
<comment type="cofactor">
    <cofactor evidence="8">
        <name>S-adenosyl-L-methionine</name>
        <dbReference type="ChEBI" id="CHEBI:59789"/>
    </cofactor>
    <text evidence="8">Binds 1 S-adenosyl-L-methionine per subunit.</text>
</comment>
<evidence type="ECO:0000256" key="5">
    <source>
        <dbReference type="ARBA" id="ARBA00023004"/>
    </source>
</evidence>
<evidence type="ECO:0000256" key="2">
    <source>
        <dbReference type="ARBA" id="ARBA00022691"/>
    </source>
</evidence>
<dbReference type="SUPFAM" id="SSF102114">
    <property type="entry name" value="Radical SAM enzymes"/>
    <property type="match status" value="1"/>
</dbReference>
<evidence type="ECO:0000256" key="4">
    <source>
        <dbReference type="ARBA" id="ARBA00022842"/>
    </source>
</evidence>